<protein>
    <submittedName>
        <fullName evidence="1">Uncharacterized protein</fullName>
    </submittedName>
</protein>
<organism evidence="1 2">
    <name type="scientific">Lophiostoma macrostomum CBS 122681</name>
    <dbReference type="NCBI Taxonomy" id="1314788"/>
    <lineage>
        <taxon>Eukaryota</taxon>
        <taxon>Fungi</taxon>
        <taxon>Dikarya</taxon>
        <taxon>Ascomycota</taxon>
        <taxon>Pezizomycotina</taxon>
        <taxon>Dothideomycetes</taxon>
        <taxon>Pleosporomycetidae</taxon>
        <taxon>Pleosporales</taxon>
        <taxon>Lophiostomataceae</taxon>
        <taxon>Lophiostoma</taxon>
    </lineage>
</organism>
<dbReference type="Proteomes" id="UP000799324">
    <property type="component" value="Unassembled WGS sequence"/>
</dbReference>
<proteinExistence type="predicted"/>
<accession>A0A6A6TLD8</accession>
<evidence type="ECO:0000313" key="1">
    <source>
        <dbReference type="EMBL" id="KAF2659773.1"/>
    </source>
</evidence>
<name>A0A6A6TLD8_9PLEO</name>
<evidence type="ECO:0000313" key="2">
    <source>
        <dbReference type="Proteomes" id="UP000799324"/>
    </source>
</evidence>
<gene>
    <name evidence="1" type="ORF">K491DRAFT_135096</name>
</gene>
<dbReference type="AlphaFoldDB" id="A0A6A6TLD8"/>
<sequence length="166" mass="18729">MASSAESVASSSGTQRPGDLPKDLRWVSFNDGKSLEIYHPRDGLICFKINNAPHLGVLQKKPLCDLMHSMYRPRPWSEACTVTVLNMVDTEVEMGPILMEIRLKGLEAFCDDIWSRKDFLDGLLMNVLPTQEEDTRKMLNRTDVPSRWWAVISQPGLPLVPCLSTL</sequence>
<reference evidence="1" key="1">
    <citation type="journal article" date="2020" name="Stud. Mycol.">
        <title>101 Dothideomycetes genomes: a test case for predicting lifestyles and emergence of pathogens.</title>
        <authorList>
            <person name="Haridas S."/>
            <person name="Albert R."/>
            <person name="Binder M."/>
            <person name="Bloem J."/>
            <person name="Labutti K."/>
            <person name="Salamov A."/>
            <person name="Andreopoulos B."/>
            <person name="Baker S."/>
            <person name="Barry K."/>
            <person name="Bills G."/>
            <person name="Bluhm B."/>
            <person name="Cannon C."/>
            <person name="Castanera R."/>
            <person name="Culley D."/>
            <person name="Daum C."/>
            <person name="Ezra D."/>
            <person name="Gonzalez J."/>
            <person name="Henrissat B."/>
            <person name="Kuo A."/>
            <person name="Liang C."/>
            <person name="Lipzen A."/>
            <person name="Lutzoni F."/>
            <person name="Magnuson J."/>
            <person name="Mondo S."/>
            <person name="Nolan M."/>
            <person name="Ohm R."/>
            <person name="Pangilinan J."/>
            <person name="Park H.-J."/>
            <person name="Ramirez L."/>
            <person name="Alfaro M."/>
            <person name="Sun H."/>
            <person name="Tritt A."/>
            <person name="Yoshinaga Y."/>
            <person name="Zwiers L.-H."/>
            <person name="Turgeon B."/>
            <person name="Goodwin S."/>
            <person name="Spatafora J."/>
            <person name="Crous P."/>
            <person name="Grigoriev I."/>
        </authorList>
    </citation>
    <scope>NUCLEOTIDE SEQUENCE</scope>
    <source>
        <strain evidence="1">CBS 122681</strain>
    </source>
</reference>
<dbReference type="EMBL" id="MU004304">
    <property type="protein sequence ID" value="KAF2659773.1"/>
    <property type="molecule type" value="Genomic_DNA"/>
</dbReference>
<keyword evidence="2" id="KW-1185">Reference proteome</keyword>